<gene>
    <name evidence="4" type="ORF">MOBT1_001735</name>
</gene>
<dbReference type="GO" id="GO:0005615">
    <property type="term" value="C:extracellular space"/>
    <property type="evidence" value="ECO:0007669"/>
    <property type="project" value="TreeGrafter"/>
</dbReference>
<dbReference type="InterPro" id="IPR041805">
    <property type="entry name" value="ASMase/PPN1_MPP"/>
</dbReference>
<keyword evidence="1" id="KW-0378">Hydrolase</keyword>
<evidence type="ECO:0000313" key="5">
    <source>
        <dbReference type="Proteomes" id="UP001214603"/>
    </source>
</evidence>
<proteinExistence type="predicted"/>
<dbReference type="InterPro" id="IPR029052">
    <property type="entry name" value="Metallo-depent_PP-like"/>
</dbReference>
<feature type="compositionally biased region" description="Acidic residues" evidence="3">
    <location>
        <begin position="335"/>
        <end position="345"/>
    </location>
</feature>
<feature type="compositionally biased region" description="Acidic residues" evidence="3">
    <location>
        <begin position="272"/>
        <end position="319"/>
    </location>
</feature>
<reference evidence="4" key="1">
    <citation type="submission" date="2023-03" db="EMBL/GenBank/DDBJ databases">
        <title>Mating type loci evolution in Malassezia.</title>
        <authorList>
            <person name="Coelho M.A."/>
        </authorList>
    </citation>
    <scope>NUCLEOTIDE SEQUENCE</scope>
    <source>
        <strain evidence="4">CBS 7876</strain>
    </source>
</reference>
<sequence>MKRHVGNTTVITAIGNHDTSPTEMAAPASLPDGRANQFSWNWDYVSKLWHSEGWINSTTAKDVRTHYGGYSINPRKGLRVISFNTDFWYTGNAFAFINTTDPDVSGVLRFVTDELQAAEDANERAWIVGHVVPGWDGYSSMDNPTNLFYQIVTRYSHTIAAMFFGHTHEDEFAVYYHNTNGNSSSVSRKTEDAVAISFISPSITPLTNMNPGIRVLEVDSETYELHDYHQYYTPLQDVKDKKETKTGLVCVKADELSEELESSELEVRELSDELESSEEDERERDELELESELLESSDEDERREELELESELLESSDEVGEVLEDLERELLLLDSSDEVGELELDERERLELESELLESSDEDERERDELLESSDEDERREELELESELLESSDEVGELLEDLERELLLLDSSDEVGELELDERERLELESELLESSDEDERERDELLESSDEDERREELELESELLDCS</sequence>
<feature type="compositionally biased region" description="Acidic residues" evidence="3">
    <location>
        <begin position="430"/>
        <end position="470"/>
    </location>
</feature>
<feature type="compositionally biased region" description="Acidic residues" evidence="3">
    <location>
        <begin position="353"/>
        <end position="395"/>
    </location>
</feature>
<evidence type="ECO:0008006" key="6">
    <source>
        <dbReference type="Google" id="ProtNLM"/>
    </source>
</evidence>
<keyword evidence="5" id="KW-1185">Reference proteome</keyword>
<organism evidence="4 5">
    <name type="scientific">Malassezia obtusa</name>
    <dbReference type="NCBI Taxonomy" id="76774"/>
    <lineage>
        <taxon>Eukaryota</taxon>
        <taxon>Fungi</taxon>
        <taxon>Dikarya</taxon>
        <taxon>Basidiomycota</taxon>
        <taxon>Ustilaginomycotina</taxon>
        <taxon>Malasseziomycetes</taxon>
        <taxon>Malasseziales</taxon>
        <taxon>Malasseziaceae</taxon>
        <taxon>Malassezia</taxon>
    </lineage>
</organism>
<evidence type="ECO:0000256" key="2">
    <source>
        <dbReference type="ARBA" id="ARBA00023180"/>
    </source>
</evidence>
<protein>
    <recommendedName>
        <fullName evidence="6">Calcineurin-like phosphoesterase domain-containing protein</fullName>
    </recommendedName>
</protein>
<dbReference type="SUPFAM" id="SSF56300">
    <property type="entry name" value="Metallo-dependent phosphatases"/>
    <property type="match status" value="1"/>
</dbReference>
<dbReference type="GO" id="GO:0008081">
    <property type="term" value="F:phosphoric diester hydrolase activity"/>
    <property type="evidence" value="ECO:0007669"/>
    <property type="project" value="TreeGrafter"/>
</dbReference>
<dbReference type="PANTHER" id="PTHR10340">
    <property type="entry name" value="SPHINGOMYELIN PHOSPHODIESTERASE"/>
    <property type="match status" value="1"/>
</dbReference>
<evidence type="ECO:0000256" key="3">
    <source>
        <dbReference type="SAM" id="MobiDB-lite"/>
    </source>
</evidence>
<dbReference type="CDD" id="cd00842">
    <property type="entry name" value="MPP_ASMase"/>
    <property type="match status" value="1"/>
</dbReference>
<feature type="region of interest" description="Disordered" evidence="3">
    <location>
        <begin position="333"/>
        <end position="395"/>
    </location>
</feature>
<name>A0AAF0DZN7_9BASI</name>
<dbReference type="AlphaFoldDB" id="A0AAF0DZN7"/>
<evidence type="ECO:0000256" key="1">
    <source>
        <dbReference type="ARBA" id="ARBA00022801"/>
    </source>
</evidence>
<dbReference type="EMBL" id="CP119936">
    <property type="protein sequence ID" value="WFD03046.1"/>
    <property type="molecule type" value="Genomic_DNA"/>
</dbReference>
<dbReference type="PANTHER" id="PTHR10340:SF27">
    <property type="entry name" value="ACL091CP"/>
    <property type="match status" value="1"/>
</dbReference>
<evidence type="ECO:0000313" key="4">
    <source>
        <dbReference type="EMBL" id="WFD03046.1"/>
    </source>
</evidence>
<dbReference type="Proteomes" id="UP001214603">
    <property type="component" value="Chromosome 3"/>
</dbReference>
<feature type="region of interest" description="Disordered" evidence="3">
    <location>
        <begin position="262"/>
        <end position="319"/>
    </location>
</feature>
<keyword evidence="2" id="KW-0325">Glycoprotein</keyword>
<feature type="region of interest" description="Disordered" evidence="3">
    <location>
        <begin position="421"/>
        <end position="470"/>
    </location>
</feature>
<accession>A0AAF0DZN7</accession>